<feature type="compositionally biased region" description="Pro residues" evidence="1">
    <location>
        <begin position="523"/>
        <end position="536"/>
    </location>
</feature>
<proteinExistence type="predicted"/>
<dbReference type="InterPro" id="IPR012677">
    <property type="entry name" value="Nucleotide-bd_a/b_plait_sf"/>
</dbReference>
<accession>A0A1G4HYN8</accession>
<evidence type="ECO:0000313" key="3">
    <source>
        <dbReference type="Proteomes" id="UP000195570"/>
    </source>
</evidence>
<gene>
    <name evidence="2" type="ORF">TEOVI_000864400</name>
</gene>
<sequence>MEGTGGKVKGLSSLELKALSVPFALRFLLGVECDVVLCVTEVGNRRPFSIRFPSLSNAFKELLQLCALRYDLSCEHYDDHSLFTGILKFPILRYIDYIPGALHMEEVLGCLGVESIRSPKRLGESLHEFVASFIDYKDYQPDAALDPLNNGLYLTLDYGLSTATHSHLVEIQFHRGWDVDAALREFEEFSRLTANDIRFIDENNRGRGGVLVMPSTQDASDLFERYEDEDSDDEGELLPFVLRPVAPMVPVPSVEDSTLRKHREQYWKEIETFWKRFPIWSNTVVVSNLYDGATLEDALRLFDGLAIAKATMVECDTPARRRKLYVTFETSAVARTALSSDSMSTKGKTLRVQVSPPFLNEERRGRVIETISSPTSSPSLRSKFYPTGLTGSPNCTTAEPEGVHNERKETEGRRRDAHAVSGKSRDSAPALVNTESKHNAYTTPKLKPKTPDVTCQSPSPVSSTMNANAREFVPSSAFHASTPTTSAYVSPVPLVCVSEVLLSPPAYSLHGSSVRQDVGLGGGPPPPPPPYTAPPPYGVAAVQTVGMFPSHVLPPPHQSA</sequence>
<feature type="compositionally biased region" description="Basic and acidic residues" evidence="1">
    <location>
        <begin position="401"/>
        <end position="426"/>
    </location>
</feature>
<dbReference type="VEuPathDB" id="TriTrypDB:TEOVI_000864400"/>
<dbReference type="InterPro" id="IPR035979">
    <property type="entry name" value="RBD_domain_sf"/>
</dbReference>
<evidence type="ECO:0000256" key="1">
    <source>
        <dbReference type="SAM" id="MobiDB-lite"/>
    </source>
</evidence>
<dbReference type="Proteomes" id="UP000195570">
    <property type="component" value="Unassembled WGS sequence"/>
</dbReference>
<dbReference type="EMBL" id="CZPT02000058">
    <property type="protein sequence ID" value="SCU64414.1"/>
    <property type="molecule type" value="Genomic_DNA"/>
</dbReference>
<feature type="compositionally biased region" description="Polar residues" evidence="1">
    <location>
        <begin position="453"/>
        <end position="463"/>
    </location>
</feature>
<dbReference type="Gene3D" id="3.30.70.330">
    <property type="match status" value="1"/>
</dbReference>
<keyword evidence="3" id="KW-1185">Reference proteome</keyword>
<comment type="caution">
    <text evidence="2">The sequence shown here is derived from an EMBL/GenBank/DDBJ whole genome shotgun (WGS) entry which is preliminary data.</text>
</comment>
<dbReference type="RefSeq" id="XP_067076184.1">
    <property type="nucleotide sequence ID" value="XM_067220083.1"/>
</dbReference>
<organism evidence="2 3">
    <name type="scientific">Trypanosoma equiperdum</name>
    <dbReference type="NCBI Taxonomy" id="5694"/>
    <lineage>
        <taxon>Eukaryota</taxon>
        <taxon>Discoba</taxon>
        <taxon>Euglenozoa</taxon>
        <taxon>Kinetoplastea</taxon>
        <taxon>Metakinetoplastina</taxon>
        <taxon>Trypanosomatida</taxon>
        <taxon>Trypanosomatidae</taxon>
        <taxon>Trypanosoma</taxon>
    </lineage>
</organism>
<dbReference type="GeneID" id="92382578"/>
<evidence type="ECO:0000313" key="2">
    <source>
        <dbReference type="EMBL" id="SCU64414.1"/>
    </source>
</evidence>
<dbReference type="SUPFAM" id="SSF54928">
    <property type="entry name" value="RNA-binding domain, RBD"/>
    <property type="match status" value="1"/>
</dbReference>
<feature type="region of interest" description="Disordered" evidence="1">
    <location>
        <begin position="372"/>
        <end position="463"/>
    </location>
</feature>
<reference evidence="2" key="1">
    <citation type="submission" date="2016-09" db="EMBL/GenBank/DDBJ databases">
        <authorList>
            <person name="Hebert L."/>
            <person name="Moumen B."/>
        </authorList>
    </citation>
    <scope>NUCLEOTIDE SEQUENCE [LARGE SCALE GENOMIC DNA]</scope>
    <source>
        <strain evidence="2">OVI</strain>
    </source>
</reference>
<name>A0A1G4HYN8_TRYEQ</name>
<dbReference type="GO" id="GO:0003676">
    <property type="term" value="F:nucleic acid binding"/>
    <property type="evidence" value="ECO:0007669"/>
    <property type="project" value="InterPro"/>
</dbReference>
<dbReference type="AlphaFoldDB" id="A0A1G4HYN8"/>
<protein>
    <submittedName>
        <fullName evidence="2">RNA-binding protein, putative</fullName>
    </submittedName>
</protein>
<feature type="region of interest" description="Disordered" evidence="1">
    <location>
        <begin position="513"/>
        <end position="536"/>
    </location>
</feature>